<evidence type="ECO:0000313" key="10">
    <source>
        <dbReference type="Proteomes" id="UP000727962"/>
    </source>
</evidence>
<comment type="similarity">
    <text evidence="1 6 7">Belongs to the TRAFAC class TrmE-Era-EngA-EngB-Septin-like GTPase superfamily. TrmE GTPase family.</text>
</comment>
<evidence type="ECO:0000256" key="4">
    <source>
        <dbReference type="ARBA" id="ARBA00022958"/>
    </source>
</evidence>
<dbReference type="InterPro" id="IPR027266">
    <property type="entry name" value="TrmE/GcvT-like"/>
</dbReference>
<dbReference type="InterPro" id="IPR027368">
    <property type="entry name" value="MnmE_dom2"/>
</dbReference>
<dbReference type="CDD" id="cd04164">
    <property type="entry name" value="trmE"/>
    <property type="match status" value="1"/>
</dbReference>
<dbReference type="GO" id="GO:0030488">
    <property type="term" value="P:tRNA methylation"/>
    <property type="evidence" value="ECO:0007669"/>
    <property type="project" value="TreeGrafter"/>
</dbReference>
<dbReference type="Gene3D" id="1.20.120.430">
    <property type="entry name" value="tRNA modification GTPase MnmE domain 2"/>
    <property type="match status" value="1"/>
</dbReference>
<keyword evidence="4 6" id="KW-0630">Potassium</keyword>
<keyword evidence="6" id="KW-0479">Metal-binding</keyword>
<dbReference type="GO" id="GO:0003924">
    <property type="term" value="F:GTPase activity"/>
    <property type="evidence" value="ECO:0007669"/>
    <property type="project" value="UniProtKB-UniRule"/>
</dbReference>
<evidence type="ECO:0000256" key="1">
    <source>
        <dbReference type="ARBA" id="ARBA00011043"/>
    </source>
</evidence>
<gene>
    <name evidence="6 9" type="primary">mnmE</name>
    <name evidence="6" type="synonym">trmE</name>
    <name evidence="9" type="ORF">HYR64_01640</name>
</gene>
<keyword evidence="6" id="KW-0378">Hydrolase</keyword>
<feature type="domain" description="TrmE-type G" evidence="8">
    <location>
        <begin position="211"/>
        <end position="359"/>
    </location>
</feature>
<evidence type="ECO:0000313" key="9">
    <source>
        <dbReference type="EMBL" id="MBI1755794.1"/>
    </source>
</evidence>
<dbReference type="NCBIfam" id="TIGR00231">
    <property type="entry name" value="small_GTP"/>
    <property type="match status" value="1"/>
</dbReference>
<dbReference type="PANTHER" id="PTHR42714">
    <property type="entry name" value="TRNA MODIFICATION GTPASE GTPBP3"/>
    <property type="match status" value="1"/>
</dbReference>
<dbReference type="GO" id="GO:0046872">
    <property type="term" value="F:metal ion binding"/>
    <property type="evidence" value="ECO:0007669"/>
    <property type="project" value="UniProtKB-KW"/>
</dbReference>
<dbReference type="EMBL" id="JACOSL010000009">
    <property type="protein sequence ID" value="MBI1755794.1"/>
    <property type="molecule type" value="Genomic_DNA"/>
</dbReference>
<dbReference type="Gene3D" id="3.30.1360.120">
    <property type="entry name" value="Probable tRNA modification gtpase trme, domain 1"/>
    <property type="match status" value="1"/>
</dbReference>
<evidence type="ECO:0000256" key="3">
    <source>
        <dbReference type="ARBA" id="ARBA00022741"/>
    </source>
</evidence>
<evidence type="ECO:0000256" key="5">
    <source>
        <dbReference type="ARBA" id="ARBA00023134"/>
    </source>
</evidence>
<dbReference type="GO" id="GO:0002098">
    <property type="term" value="P:tRNA wobble uridine modification"/>
    <property type="evidence" value="ECO:0007669"/>
    <property type="project" value="TreeGrafter"/>
</dbReference>
<dbReference type="Pfam" id="PF12631">
    <property type="entry name" value="MnmE_helical"/>
    <property type="match status" value="1"/>
</dbReference>
<accession>A0A931LR50</accession>
<evidence type="ECO:0000256" key="7">
    <source>
        <dbReference type="RuleBase" id="RU003313"/>
    </source>
</evidence>
<dbReference type="HAMAP" id="MF_00379">
    <property type="entry name" value="GTPase_MnmE"/>
    <property type="match status" value="1"/>
</dbReference>
<keyword evidence="3 6" id="KW-0547">Nucleotide-binding</keyword>
<dbReference type="NCBIfam" id="TIGR00450">
    <property type="entry name" value="mnmE_trmE_thdF"/>
    <property type="match status" value="1"/>
</dbReference>
<comment type="subcellular location">
    <subcellularLocation>
        <location evidence="6">Cytoplasm</location>
    </subcellularLocation>
</comment>
<feature type="binding site" evidence="6">
    <location>
        <position position="435"/>
    </location>
    <ligand>
        <name>(6S)-5-formyl-5,6,7,8-tetrahydrofolate</name>
        <dbReference type="ChEBI" id="CHEBI:57457"/>
    </ligand>
</feature>
<name>A0A931LR50_FIMGI</name>
<dbReference type="PROSITE" id="PS51709">
    <property type="entry name" value="G_TRME"/>
    <property type="match status" value="1"/>
</dbReference>
<dbReference type="InterPro" id="IPR031168">
    <property type="entry name" value="G_TrmE"/>
</dbReference>
<evidence type="ECO:0000259" key="8">
    <source>
        <dbReference type="PROSITE" id="PS51709"/>
    </source>
</evidence>
<organism evidence="9 10">
    <name type="scientific">Fimbriimonas ginsengisoli</name>
    <dbReference type="NCBI Taxonomy" id="1005039"/>
    <lineage>
        <taxon>Bacteria</taxon>
        <taxon>Bacillati</taxon>
        <taxon>Armatimonadota</taxon>
        <taxon>Fimbriimonadia</taxon>
        <taxon>Fimbriimonadales</taxon>
        <taxon>Fimbriimonadaceae</taxon>
        <taxon>Fimbriimonas</taxon>
    </lineage>
</organism>
<keyword evidence="5 6" id="KW-0342">GTP-binding</keyword>
<dbReference type="InterPro" id="IPR018948">
    <property type="entry name" value="GTP-bd_TrmE_N"/>
</dbReference>
<dbReference type="GO" id="GO:0005525">
    <property type="term" value="F:GTP binding"/>
    <property type="evidence" value="ECO:0007669"/>
    <property type="project" value="UniProtKB-UniRule"/>
</dbReference>
<dbReference type="SUPFAM" id="SSF52540">
    <property type="entry name" value="P-loop containing nucleoside triphosphate hydrolases"/>
    <property type="match status" value="1"/>
</dbReference>
<feature type="binding site" evidence="6">
    <location>
        <begin position="221"/>
        <end position="226"/>
    </location>
    <ligand>
        <name>GTP</name>
        <dbReference type="ChEBI" id="CHEBI:37565"/>
    </ligand>
</feature>
<dbReference type="PANTHER" id="PTHR42714:SF2">
    <property type="entry name" value="TRNA MODIFICATION GTPASE GTPBP3, MITOCHONDRIAL"/>
    <property type="match status" value="1"/>
</dbReference>
<dbReference type="InterPro" id="IPR004520">
    <property type="entry name" value="GTPase_MnmE"/>
</dbReference>
<feature type="binding site" evidence="6">
    <location>
        <position position="116"/>
    </location>
    <ligand>
        <name>(6S)-5-formyl-5,6,7,8-tetrahydrofolate</name>
        <dbReference type="ChEBI" id="CHEBI:57457"/>
    </ligand>
</feature>
<keyword evidence="6" id="KW-0963">Cytoplasm</keyword>
<dbReference type="InterPro" id="IPR005225">
    <property type="entry name" value="Small_GTP-bd"/>
</dbReference>
<reference evidence="9" key="1">
    <citation type="submission" date="2020-07" db="EMBL/GenBank/DDBJ databases">
        <title>Huge and variable diversity of episymbiotic CPR bacteria and DPANN archaea in groundwater ecosystems.</title>
        <authorList>
            <person name="He C.Y."/>
            <person name="Keren R."/>
            <person name="Whittaker M."/>
            <person name="Farag I.F."/>
            <person name="Doudna J."/>
            <person name="Cate J.H.D."/>
            <person name="Banfield J.F."/>
        </authorList>
    </citation>
    <scope>NUCLEOTIDE SEQUENCE</scope>
    <source>
        <strain evidence="9">NC_groundwater_17_Pr7_B-0.1um_64_12</strain>
    </source>
</reference>
<comment type="subunit">
    <text evidence="6">Homodimer. Heterotetramer of two MnmE and two MnmG subunits.</text>
</comment>
<comment type="function">
    <text evidence="6">Exhibits a very high intrinsic GTPase hydrolysis rate. Involved in the addition of a carboxymethylaminomethyl (cmnm) group at the wobble position (U34) of certain tRNAs, forming tRNA-cmnm(5)s(2)U34.</text>
</comment>
<dbReference type="InterPro" id="IPR027417">
    <property type="entry name" value="P-loop_NTPase"/>
</dbReference>
<dbReference type="Gene3D" id="3.40.50.300">
    <property type="entry name" value="P-loop containing nucleotide triphosphate hydrolases"/>
    <property type="match status" value="1"/>
</dbReference>
<comment type="cofactor">
    <cofactor evidence="6">
        <name>K(+)</name>
        <dbReference type="ChEBI" id="CHEBI:29103"/>
    </cofactor>
    <text evidence="6">Binds 1 potassium ion per subunit.</text>
</comment>
<dbReference type="InterPro" id="IPR006073">
    <property type="entry name" value="GTP-bd"/>
</dbReference>
<sequence>MLTIEDTIVAPITGLAPAAVAIVRLSGPDAWEIASGVFEPWRPEHAHAVLGRLSTGDEGYALPFEAGRSYTGEETVEISLHGSPASVRGLVDALCALGARPAEPGEFTLRAFLSGRIDLTQAEAVRDTVEAQTALQLELASRQRMGGLAMEVSRIREECLRVLAAVEASLDFSDEIGPVDRGSASSTLKTQIEAIDRLLDTARIGRILRQGFRIAILGRPNAGKSSLLNAYLRQDRAIVTPTPGTTRDLIEEAVDFDGLKAVLIDTAGLRDTRDSVEKIGVERARVAATGADLRWYLYDVAAAWTAEDERQLAQLPAPTFRIAAKCDLVEARAEDPLRVSSKTGEGLAALAARSTQMALQGASLEAAVIAPRHEEPLQAAREALTDALGTISAERPDDLAAVGLGHAIAKLGEITGETATPDIIERIFHDFCIGK</sequence>
<keyword evidence="6" id="KW-0460">Magnesium</keyword>
<dbReference type="EC" id="3.6.-.-" evidence="6"/>
<feature type="binding site" evidence="6">
    <location>
        <begin position="240"/>
        <end position="246"/>
    </location>
    <ligand>
        <name>GTP</name>
        <dbReference type="ChEBI" id="CHEBI:37565"/>
    </ligand>
</feature>
<feature type="binding site" evidence="6">
    <location>
        <position position="246"/>
    </location>
    <ligand>
        <name>Mg(2+)</name>
        <dbReference type="ChEBI" id="CHEBI:18420"/>
    </ligand>
</feature>
<feature type="binding site" evidence="6">
    <location>
        <position position="225"/>
    </location>
    <ligand>
        <name>Mg(2+)</name>
        <dbReference type="ChEBI" id="CHEBI:18420"/>
    </ligand>
</feature>
<dbReference type="Proteomes" id="UP000727962">
    <property type="component" value="Unassembled WGS sequence"/>
</dbReference>
<proteinExistence type="inferred from homology"/>
<dbReference type="AlphaFoldDB" id="A0A931LR50"/>
<feature type="binding site" evidence="6">
    <location>
        <begin position="265"/>
        <end position="268"/>
    </location>
    <ligand>
        <name>GTP</name>
        <dbReference type="ChEBI" id="CHEBI:37565"/>
    </ligand>
</feature>
<dbReference type="CDD" id="cd14858">
    <property type="entry name" value="TrmE_N"/>
    <property type="match status" value="1"/>
</dbReference>
<comment type="caution">
    <text evidence="9">The sequence shown here is derived from an EMBL/GenBank/DDBJ whole genome shotgun (WGS) entry which is preliminary data.</text>
</comment>
<dbReference type="InterPro" id="IPR025867">
    <property type="entry name" value="MnmE_helical"/>
</dbReference>
<dbReference type="GO" id="GO:0005829">
    <property type="term" value="C:cytosol"/>
    <property type="evidence" value="ECO:0007669"/>
    <property type="project" value="TreeGrafter"/>
</dbReference>
<feature type="binding site" evidence="6">
    <location>
        <position position="24"/>
    </location>
    <ligand>
        <name>(6S)-5-formyl-5,6,7,8-tetrahydrofolate</name>
        <dbReference type="ChEBI" id="CHEBI:57457"/>
    </ligand>
</feature>
<evidence type="ECO:0000256" key="2">
    <source>
        <dbReference type="ARBA" id="ARBA00022694"/>
    </source>
</evidence>
<comment type="caution">
    <text evidence="6">Lacks conserved residue(s) required for the propagation of feature annotation.</text>
</comment>
<protein>
    <recommendedName>
        <fullName evidence="6">tRNA modification GTPase MnmE</fullName>
        <ecNumber evidence="6">3.6.-.-</ecNumber>
    </recommendedName>
</protein>
<dbReference type="Pfam" id="PF01926">
    <property type="entry name" value="MMR_HSR1"/>
    <property type="match status" value="1"/>
</dbReference>
<evidence type="ECO:0000256" key="6">
    <source>
        <dbReference type="HAMAP-Rule" id="MF_00379"/>
    </source>
</evidence>
<dbReference type="Pfam" id="PF10396">
    <property type="entry name" value="TrmE_N"/>
    <property type="match status" value="1"/>
</dbReference>
<feature type="binding site" evidence="6">
    <location>
        <position position="77"/>
    </location>
    <ligand>
        <name>(6S)-5-formyl-5,6,7,8-tetrahydrofolate</name>
        <dbReference type="ChEBI" id="CHEBI:57457"/>
    </ligand>
</feature>
<keyword evidence="2 6" id="KW-0819">tRNA processing</keyword>